<dbReference type="InterPro" id="IPR036397">
    <property type="entry name" value="RNaseH_sf"/>
</dbReference>
<dbReference type="OrthoDB" id="5863131at2759"/>
<proteinExistence type="predicted"/>
<gene>
    <name evidence="4" type="ORF">MGAL_10B069169</name>
</gene>
<dbReference type="AlphaFoldDB" id="A0A8B6GEH7"/>
<evidence type="ECO:0000259" key="3">
    <source>
        <dbReference type="PROSITE" id="PS50158"/>
    </source>
</evidence>
<evidence type="ECO:0000313" key="5">
    <source>
        <dbReference type="Proteomes" id="UP000596742"/>
    </source>
</evidence>
<dbReference type="SMART" id="SM00343">
    <property type="entry name" value="ZnF_C2HC"/>
    <property type="match status" value="1"/>
</dbReference>
<reference evidence="4" key="1">
    <citation type="submission" date="2018-11" db="EMBL/GenBank/DDBJ databases">
        <authorList>
            <person name="Alioto T."/>
            <person name="Alioto T."/>
        </authorList>
    </citation>
    <scope>NUCLEOTIDE SEQUENCE</scope>
</reference>
<dbReference type="Gene3D" id="3.30.70.270">
    <property type="match status" value="1"/>
</dbReference>
<dbReference type="InterPro" id="IPR043128">
    <property type="entry name" value="Rev_trsase/Diguanyl_cyclase"/>
</dbReference>
<dbReference type="CDD" id="cd09275">
    <property type="entry name" value="RNase_HI_RT_DIRS1"/>
    <property type="match status" value="1"/>
</dbReference>
<dbReference type="EMBL" id="UYJE01008326">
    <property type="protein sequence ID" value="VDI62986.1"/>
    <property type="molecule type" value="Genomic_DNA"/>
</dbReference>
<protein>
    <recommendedName>
        <fullName evidence="3">CCHC-type domain-containing protein</fullName>
    </recommendedName>
</protein>
<dbReference type="Gene3D" id="3.30.420.10">
    <property type="entry name" value="Ribonuclease H-like superfamily/Ribonuclease H"/>
    <property type="match status" value="1"/>
</dbReference>
<feature type="region of interest" description="Disordered" evidence="2">
    <location>
        <begin position="160"/>
        <end position="194"/>
    </location>
</feature>
<dbReference type="Gene3D" id="4.10.60.10">
    <property type="entry name" value="Zinc finger, CCHC-type"/>
    <property type="match status" value="1"/>
</dbReference>
<dbReference type="Gene3D" id="3.10.10.10">
    <property type="entry name" value="HIV Type 1 Reverse Transcriptase, subunit A, domain 1"/>
    <property type="match status" value="1"/>
</dbReference>
<keyword evidence="5" id="KW-1185">Reference proteome</keyword>
<dbReference type="PANTHER" id="PTHR33050">
    <property type="entry name" value="REVERSE TRANSCRIPTASE DOMAIN-CONTAINING PROTEIN"/>
    <property type="match status" value="1"/>
</dbReference>
<sequence length="854" mass="96443">MSDMEPDNLLNDIQPEVASHAAVPDEEISNADLLSLMQNYFELSGIERNFADTTQDLARKVKKTENNLRYKGNQVQFDLNSDILDNISGALDNLHHKRYSKAVSLLEESEKVLKKRNKLIRIADKSEAGWKTVDEYLSDEVASNSEDEKKIRAAETRAVKKMKVTKGSSGNRSVKKRPAEAAGGPSSVARGADGVATVSQPPFRVGGASGPNSRFVRSKARDICYKCGLYGHWAKECKNGGNNIINSGYKIPFINEPESVFLKNNKSAFDNSDFVGKAIQDLLDSNLIREESNAPFVVNPLTVSVSQSGKGRLILDLRHVNKQVRYCKVKFEDWKTASQFLTSNCFGFVFDLKSGYHHINIFPNHQKYLGFSWKFGNSVKYYVFTVLPFGLSSAGYIFTKVVRPLVKHWRKDGIKITVYLDDGLALAEEEQVCAQQAIRVKHDLILSGFVPNKDKCIWRPVQNLVWLGFIWDLKLCLFQLLPEKVANLVDLAGVILEQPHKVKIRLLAKFCGKIISFTPVIGNVTQIMTRCIFSVINSRDEWDQFVDLNFYSGSIREILFWRQNIVSLKPVAILREISDFKVFTDASDGAAAGFVANSDYIMHKQWLKHEAIKSSTWRELKAIELSIDSFKHLLSNSLVSFFTDNQNAVGIIQKGSKVPELQTLALSIFSICVSFNISLHPEWIPREDNEKADALSRIVDIDDWGISFEFFNFIDRLWGLHTVDRFANMNNAKLGRFNSLFWNPGTSAIDAFTCNWKGDNNWLVPPVNLVSKCINHLINCTAVGTLIVPKWPSSAFWPLLFKENLEYAWFVRDVLEFHEIDRILVAGNNKNSMFANGTFNGLLLAVRLDASQMN</sequence>
<evidence type="ECO:0000256" key="2">
    <source>
        <dbReference type="SAM" id="MobiDB-lite"/>
    </source>
</evidence>
<dbReference type="GO" id="GO:0008270">
    <property type="term" value="F:zinc ion binding"/>
    <property type="evidence" value="ECO:0007669"/>
    <property type="project" value="UniProtKB-KW"/>
</dbReference>
<organism evidence="4 5">
    <name type="scientific">Mytilus galloprovincialis</name>
    <name type="common">Mediterranean mussel</name>
    <dbReference type="NCBI Taxonomy" id="29158"/>
    <lineage>
        <taxon>Eukaryota</taxon>
        <taxon>Metazoa</taxon>
        <taxon>Spiralia</taxon>
        <taxon>Lophotrochozoa</taxon>
        <taxon>Mollusca</taxon>
        <taxon>Bivalvia</taxon>
        <taxon>Autobranchia</taxon>
        <taxon>Pteriomorphia</taxon>
        <taxon>Mytilida</taxon>
        <taxon>Mytiloidea</taxon>
        <taxon>Mytilidae</taxon>
        <taxon>Mytilinae</taxon>
        <taxon>Mytilus</taxon>
    </lineage>
</organism>
<dbReference type="GO" id="GO:0006259">
    <property type="term" value="P:DNA metabolic process"/>
    <property type="evidence" value="ECO:0007669"/>
    <property type="project" value="UniProtKB-ARBA"/>
</dbReference>
<dbReference type="CDD" id="cd03714">
    <property type="entry name" value="RT_DIRS1"/>
    <property type="match status" value="1"/>
</dbReference>
<feature type="domain" description="CCHC-type" evidence="3">
    <location>
        <begin position="224"/>
        <end position="239"/>
    </location>
</feature>
<dbReference type="InterPro" id="IPR000477">
    <property type="entry name" value="RT_dom"/>
</dbReference>
<dbReference type="InterPro" id="IPR001878">
    <property type="entry name" value="Znf_CCHC"/>
</dbReference>
<dbReference type="Pfam" id="PF00098">
    <property type="entry name" value="zf-CCHC"/>
    <property type="match status" value="1"/>
</dbReference>
<evidence type="ECO:0000256" key="1">
    <source>
        <dbReference type="PROSITE-ProRule" id="PRU00047"/>
    </source>
</evidence>
<name>A0A8B6GEH7_MYTGA</name>
<keyword evidence="1" id="KW-0862">Zinc</keyword>
<keyword evidence="1" id="KW-0863">Zinc-finger</keyword>
<dbReference type="PANTHER" id="PTHR33050:SF7">
    <property type="entry name" value="RIBONUCLEASE H"/>
    <property type="match status" value="1"/>
</dbReference>
<dbReference type="InterPro" id="IPR036875">
    <property type="entry name" value="Znf_CCHC_sf"/>
</dbReference>
<comment type="caution">
    <text evidence="4">The sequence shown here is derived from an EMBL/GenBank/DDBJ whole genome shotgun (WGS) entry which is preliminary data.</text>
</comment>
<dbReference type="Proteomes" id="UP000596742">
    <property type="component" value="Unassembled WGS sequence"/>
</dbReference>
<dbReference type="GO" id="GO:0003676">
    <property type="term" value="F:nucleic acid binding"/>
    <property type="evidence" value="ECO:0007669"/>
    <property type="project" value="InterPro"/>
</dbReference>
<dbReference type="PROSITE" id="PS50158">
    <property type="entry name" value="ZF_CCHC"/>
    <property type="match status" value="1"/>
</dbReference>
<dbReference type="InterPro" id="IPR043502">
    <property type="entry name" value="DNA/RNA_pol_sf"/>
</dbReference>
<evidence type="ECO:0000313" key="4">
    <source>
        <dbReference type="EMBL" id="VDI62986.1"/>
    </source>
</evidence>
<dbReference type="SUPFAM" id="SSF57756">
    <property type="entry name" value="Retrovirus zinc finger-like domains"/>
    <property type="match status" value="1"/>
</dbReference>
<dbReference type="InterPro" id="IPR052055">
    <property type="entry name" value="Hepadnavirus_pol/RT"/>
</dbReference>
<dbReference type="SUPFAM" id="SSF56672">
    <property type="entry name" value="DNA/RNA polymerases"/>
    <property type="match status" value="1"/>
</dbReference>
<keyword evidence="1" id="KW-0479">Metal-binding</keyword>
<accession>A0A8B6GEH7</accession>
<dbReference type="Pfam" id="PF00078">
    <property type="entry name" value="RVT_1"/>
    <property type="match status" value="1"/>
</dbReference>